<organism evidence="1 2">
    <name type="scientific">Candidatus Yanofskybacteria bacterium RIFCSPLOWO2_01_FULL_49_25</name>
    <dbReference type="NCBI Taxonomy" id="1802701"/>
    <lineage>
        <taxon>Bacteria</taxon>
        <taxon>Candidatus Yanofskyibacteriota</taxon>
    </lineage>
</organism>
<dbReference type="AlphaFoldDB" id="A0A1F8GVV9"/>
<gene>
    <name evidence="1" type="ORF">A3A33_02610</name>
</gene>
<evidence type="ECO:0000313" key="1">
    <source>
        <dbReference type="EMBL" id="OGN29130.1"/>
    </source>
</evidence>
<dbReference type="Proteomes" id="UP000179047">
    <property type="component" value="Unassembled WGS sequence"/>
</dbReference>
<evidence type="ECO:0008006" key="3">
    <source>
        <dbReference type="Google" id="ProtNLM"/>
    </source>
</evidence>
<sequence length="121" mass="14088">MQRIFQSRWLAGLFLLLLVFFGLSAVRLYGRIKELRGQISTADKNIQDVARRTRELEHNTEYLKSGAYLERQARLTLNVKKPGEKIVYFYANQYTTQDLAQDSSASVSRSWWQELVGSVFH</sequence>
<reference evidence="1 2" key="1">
    <citation type="journal article" date="2016" name="Nat. Commun.">
        <title>Thousands of microbial genomes shed light on interconnected biogeochemical processes in an aquifer system.</title>
        <authorList>
            <person name="Anantharaman K."/>
            <person name="Brown C.T."/>
            <person name="Hug L.A."/>
            <person name="Sharon I."/>
            <person name="Castelle C.J."/>
            <person name="Probst A.J."/>
            <person name="Thomas B.C."/>
            <person name="Singh A."/>
            <person name="Wilkins M.J."/>
            <person name="Karaoz U."/>
            <person name="Brodie E.L."/>
            <person name="Williams K.H."/>
            <person name="Hubbard S.S."/>
            <person name="Banfield J.F."/>
        </authorList>
    </citation>
    <scope>NUCLEOTIDE SEQUENCE [LARGE SCALE GENOMIC DNA]</scope>
</reference>
<evidence type="ECO:0000313" key="2">
    <source>
        <dbReference type="Proteomes" id="UP000179047"/>
    </source>
</evidence>
<dbReference type="InterPro" id="IPR007060">
    <property type="entry name" value="FtsL/DivIC"/>
</dbReference>
<protein>
    <recommendedName>
        <fullName evidence="3">Septum formation initiator</fullName>
    </recommendedName>
</protein>
<dbReference type="Pfam" id="PF04977">
    <property type="entry name" value="DivIC"/>
    <property type="match status" value="1"/>
</dbReference>
<proteinExistence type="predicted"/>
<accession>A0A1F8GVV9</accession>
<comment type="caution">
    <text evidence="1">The sequence shown here is derived from an EMBL/GenBank/DDBJ whole genome shotgun (WGS) entry which is preliminary data.</text>
</comment>
<name>A0A1F8GVV9_9BACT</name>
<dbReference type="EMBL" id="MGKP01000009">
    <property type="protein sequence ID" value="OGN29130.1"/>
    <property type="molecule type" value="Genomic_DNA"/>
</dbReference>